<dbReference type="InterPro" id="IPR001763">
    <property type="entry name" value="Rhodanese-like_dom"/>
</dbReference>
<dbReference type="Pfam" id="PF00581">
    <property type="entry name" value="Rhodanese"/>
    <property type="match status" value="2"/>
</dbReference>
<sequence length="278" mass="30159">MKNIKSCHWLLNNLDRVVVLDCGMLKPGTKGNYEPPGIIAGAQRFDIGQTFSDSDGIFPNTMCSAEQFQQGVRELGISQQDTVIVYDNFGLFSAARGWWMFKAMGFEQVYVLDGGLVKWLELGLPLAAEYAHTSEPGDFVANPQTGYFIDKTAVLAAIDGPEVLLLDARSPQRFSGQEREPRAGMRSGHIPGSANVHYASVLDDSGLLKPKAQLRALLSEAGVTNQALQFSCGSGITACILAMIADECGFYPLSVYDASWSEWGQDLDVPVAALTPQN</sequence>
<proteinExistence type="predicted"/>
<name>A0A0F4QLT0_9GAMM</name>
<organism evidence="4 5">
    <name type="scientific">Pseudoalteromonas rubra</name>
    <dbReference type="NCBI Taxonomy" id="43658"/>
    <lineage>
        <taxon>Bacteria</taxon>
        <taxon>Pseudomonadati</taxon>
        <taxon>Pseudomonadota</taxon>
        <taxon>Gammaproteobacteria</taxon>
        <taxon>Alteromonadales</taxon>
        <taxon>Pseudoalteromonadaceae</taxon>
        <taxon>Pseudoalteromonas</taxon>
    </lineage>
</organism>
<dbReference type="PANTHER" id="PTHR11364">
    <property type="entry name" value="THIOSULFATE SULFERTANSFERASE"/>
    <property type="match status" value="1"/>
</dbReference>
<gene>
    <name evidence="4" type="ORF">TW77_12840</name>
</gene>
<dbReference type="EMBL" id="JXYA01000027">
    <property type="protein sequence ID" value="KJZ08294.1"/>
    <property type="molecule type" value="Genomic_DNA"/>
</dbReference>
<keyword evidence="4" id="KW-0670">Pyruvate</keyword>
<dbReference type="CDD" id="cd01448">
    <property type="entry name" value="TST_Repeat_1"/>
    <property type="match status" value="1"/>
</dbReference>
<evidence type="ECO:0000313" key="5">
    <source>
        <dbReference type="Proteomes" id="UP000033452"/>
    </source>
</evidence>
<dbReference type="OrthoDB" id="9781034at2"/>
<dbReference type="SUPFAM" id="SSF52821">
    <property type="entry name" value="Rhodanese/Cell cycle control phosphatase"/>
    <property type="match status" value="2"/>
</dbReference>
<dbReference type="Gene3D" id="3.40.250.10">
    <property type="entry name" value="Rhodanese-like domain"/>
    <property type="match status" value="2"/>
</dbReference>
<feature type="domain" description="Rhodanese" evidence="3">
    <location>
        <begin position="13"/>
        <end position="128"/>
    </location>
</feature>
<protein>
    <submittedName>
        <fullName evidence="4">3-mercaptopyruvate sulfurtransferase</fullName>
    </submittedName>
</protein>
<comment type="caution">
    <text evidence="4">The sequence shown here is derived from an EMBL/GenBank/DDBJ whole genome shotgun (WGS) entry which is preliminary data.</text>
</comment>
<keyword evidence="1 4" id="KW-0808">Transferase</keyword>
<dbReference type="InterPro" id="IPR036873">
    <property type="entry name" value="Rhodanese-like_dom_sf"/>
</dbReference>
<feature type="domain" description="Rhodanese" evidence="3">
    <location>
        <begin position="159"/>
        <end position="272"/>
    </location>
</feature>
<reference evidence="4 5" key="1">
    <citation type="journal article" date="2015" name="BMC Genomics">
        <title>Genome mining reveals unlocked bioactive potential of marine Gram-negative bacteria.</title>
        <authorList>
            <person name="Machado H."/>
            <person name="Sonnenschein E.C."/>
            <person name="Melchiorsen J."/>
            <person name="Gram L."/>
        </authorList>
    </citation>
    <scope>NUCLEOTIDE SEQUENCE [LARGE SCALE GENOMIC DNA]</scope>
    <source>
        <strain evidence="4 5">S2471</strain>
    </source>
</reference>
<evidence type="ECO:0000256" key="2">
    <source>
        <dbReference type="ARBA" id="ARBA00022737"/>
    </source>
</evidence>
<dbReference type="Proteomes" id="UP000033452">
    <property type="component" value="Unassembled WGS sequence"/>
</dbReference>
<dbReference type="PROSITE" id="PS50206">
    <property type="entry name" value="RHODANESE_3"/>
    <property type="match status" value="2"/>
</dbReference>
<keyword evidence="5" id="KW-1185">Reference proteome</keyword>
<dbReference type="PANTHER" id="PTHR11364:SF27">
    <property type="entry name" value="SULFURTRANSFERASE"/>
    <property type="match status" value="1"/>
</dbReference>
<evidence type="ECO:0000313" key="4">
    <source>
        <dbReference type="EMBL" id="KJZ08294.1"/>
    </source>
</evidence>
<dbReference type="InterPro" id="IPR045078">
    <property type="entry name" value="TST/MPST-like"/>
</dbReference>
<dbReference type="RefSeq" id="WP_046005379.1">
    <property type="nucleotide sequence ID" value="NZ_JXYA01000027.1"/>
</dbReference>
<accession>A0A0F4QLT0</accession>
<keyword evidence="2" id="KW-0677">Repeat</keyword>
<evidence type="ECO:0000259" key="3">
    <source>
        <dbReference type="PROSITE" id="PS50206"/>
    </source>
</evidence>
<dbReference type="AlphaFoldDB" id="A0A0F4QLT0"/>
<evidence type="ECO:0000256" key="1">
    <source>
        <dbReference type="ARBA" id="ARBA00022679"/>
    </source>
</evidence>
<dbReference type="GO" id="GO:0004792">
    <property type="term" value="F:thiosulfate-cyanide sulfurtransferase activity"/>
    <property type="evidence" value="ECO:0007669"/>
    <property type="project" value="TreeGrafter"/>
</dbReference>
<dbReference type="SMART" id="SM00450">
    <property type="entry name" value="RHOD"/>
    <property type="match status" value="2"/>
</dbReference>
<dbReference type="CDD" id="cd01449">
    <property type="entry name" value="TST_Repeat_2"/>
    <property type="match status" value="1"/>
</dbReference>
<dbReference type="PATRIC" id="fig|43658.5.peg.2715"/>